<sequence>MEFRPKNAKKPTKIKKEINEIRKNLEALEITPPTSSNPHEIAVDEAAAKAHHRLIYGLREIKRDAAFLKVVIIAKDIEIYTEESELSKMVEQIVEKCKENNVPKIYALKKSKLARIFNKQRSIAAVGILDYSGAENLFNDFMEAVDAAQRTQDSQSEKFLHQTSLVIMTSTDNKIVADGGRQGTIFCIDAAGYMFEVNDNDEEKRTHMLIALKAMRTELNMKAVSGDLREMVGIIFFNTAKTNPGAEGLDNIYVYRKMVEYDDNQFMKGLDADLVKQVDGLIKDETTRENFFKDLGHGECDYSQLVWLIERNFQYDLKAQKKAAFIFSRNQFMSDYSQALIEKVKIELDKAEVAGIQITHMLLGEDEAAEHWLSLNADIDVFDSAAKLTDGIKRKNVSRRSTTTIPLNLGNDISLAVSIFHLVKKQELETGVYLNEKTMNIVKSKTRHVKQPTMSDTMSLSRIIEDEKSGAMDKRETVDISKIKLKNRIGGMDIEMTKAEFENFKRIDHPGLTIIGFKPMSCLKQSHYIGPSHYLFPKDEVINGSACLYRALHSRCLTRNVFILARYVLKTNTMPKLVALVPQRKGDPESNETDVEHEFYEGFHVVFLPFAEDKRNLRERMEGDYPKPTDAQVKSAETFVKKLTAPYTPAMYCNPTLQKHYWVLEGLATDNDEYGEDYEFDQIKPYFQKSDRAKKEATDFQKHIQ</sequence>
<evidence type="ECO:0000313" key="1">
    <source>
        <dbReference type="Proteomes" id="UP000887580"/>
    </source>
</evidence>
<dbReference type="WBParaSite" id="PS1159_v2.g8899.t1">
    <property type="protein sequence ID" value="PS1159_v2.g8899.t1"/>
    <property type="gene ID" value="PS1159_v2.g8899"/>
</dbReference>
<accession>A0AC35GUP6</accession>
<reference evidence="2" key="1">
    <citation type="submission" date="2022-11" db="UniProtKB">
        <authorList>
            <consortium name="WormBaseParasite"/>
        </authorList>
    </citation>
    <scope>IDENTIFICATION</scope>
</reference>
<proteinExistence type="predicted"/>
<protein>
    <submittedName>
        <fullName evidence="2">Ku domain-containing protein</fullName>
    </submittedName>
</protein>
<name>A0AC35GUP6_9BILA</name>
<dbReference type="Proteomes" id="UP000887580">
    <property type="component" value="Unplaced"/>
</dbReference>
<evidence type="ECO:0000313" key="2">
    <source>
        <dbReference type="WBParaSite" id="PS1159_v2.g8899.t1"/>
    </source>
</evidence>
<organism evidence="1 2">
    <name type="scientific">Panagrolaimus sp. PS1159</name>
    <dbReference type="NCBI Taxonomy" id="55785"/>
    <lineage>
        <taxon>Eukaryota</taxon>
        <taxon>Metazoa</taxon>
        <taxon>Ecdysozoa</taxon>
        <taxon>Nematoda</taxon>
        <taxon>Chromadorea</taxon>
        <taxon>Rhabditida</taxon>
        <taxon>Tylenchina</taxon>
        <taxon>Panagrolaimomorpha</taxon>
        <taxon>Panagrolaimoidea</taxon>
        <taxon>Panagrolaimidae</taxon>
        <taxon>Panagrolaimus</taxon>
    </lineage>
</organism>